<keyword evidence="3" id="KW-1185">Reference proteome</keyword>
<feature type="compositionally biased region" description="Acidic residues" evidence="1">
    <location>
        <begin position="157"/>
        <end position="198"/>
    </location>
</feature>
<proteinExistence type="predicted"/>
<evidence type="ECO:0000313" key="2">
    <source>
        <dbReference type="EMBL" id="KAL3095504.1"/>
    </source>
</evidence>
<dbReference type="EMBL" id="JBICCN010000082">
    <property type="protein sequence ID" value="KAL3095504.1"/>
    <property type="molecule type" value="Genomic_DNA"/>
</dbReference>
<dbReference type="SUPFAM" id="SSF140990">
    <property type="entry name" value="FtsH protease domain-like"/>
    <property type="match status" value="1"/>
</dbReference>
<dbReference type="Proteomes" id="UP001620645">
    <property type="component" value="Unassembled WGS sequence"/>
</dbReference>
<evidence type="ECO:0000313" key="3">
    <source>
        <dbReference type="Proteomes" id="UP001620645"/>
    </source>
</evidence>
<accession>A0ABD2JXY8</accession>
<dbReference type="AlphaFoldDB" id="A0ABD2JXY8"/>
<comment type="caution">
    <text evidence="2">The sequence shown here is derived from an EMBL/GenBank/DDBJ whole genome shotgun (WGS) entry which is preliminary data.</text>
</comment>
<feature type="region of interest" description="Disordered" evidence="1">
    <location>
        <begin position="150"/>
        <end position="198"/>
    </location>
</feature>
<dbReference type="InterPro" id="IPR037219">
    <property type="entry name" value="Peptidase_M41-like"/>
</dbReference>
<sequence length="198" mass="22129">MVNVTKSLAQKSRRKRERFEKGAAEARDEHLENLARTCSHEAGHAGFVWLSAENGDRFDGAEIVEDVTQGATFTTEVANPTRAQLISRLRQKVAGPEAEALLCGKLKEFAEFSDSDEAKEIALGVAIELHEAKFVSPEIMELLLGEHNLDDFGNVEQQEEGGQQEESGGEDEEDEDEDEDDEDEEEEEMEDEDDELDK</sequence>
<protein>
    <submittedName>
        <fullName evidence="2">Uncharacterized protein</fullName>
    </submittedName>
</protein>
<feature type="region of interest" description="Disordered" evidence="1">
    <location>
        <begin position="1"/>
        <end position="26"/>
    </location>
</feature>
<evidence type="ECO:0000256" key="1">
    <source>
        <dbReference type="SAM" id="MobiDB-lite"/>
    </source>
</evidence>
<gene>
    <name evidence="2" type="ORF">niasHS_005202</name>
</gene>
<dbReference type="Gene3D" id="1.20.58.760">
    <property type="entry name" value="Peptidase M41"/>
    <property type="match status" value="1"/>
</dbReference>
<feature type="compositionally biased region" description="Polar residues" evidence="1">
    <location>
        <begin position="1"/>
        <end position="10"/>
    </location>
</feature>
<name>A0ABD2JXY8_HETSC</name>
<organism evidence="2 3">
    <name type="scientific">Heterodera schachtii</name>
    <name type="common">Sugarbeet cyst nematode worm</name>
    <name type="synonym">Tylenchus schachtii</name>
    <dbReference type="NCBI Taxonomy" id="97005"/>
    <lineage>
        <taxon>Eukaryota</taxon>
        <taxon>Metazoa</taxon>
        <taxon>Ecdysozoa</taxon>
        <taxon>Nematoda</taxon>
        <taxon>Chromadorea</taxon>
        <taxon>Rhabditida</taxon>
        <taxon>Tylenchina</taxon>
        <taxon>Tylenchomorpha</taxon>
        <taxon>Tylenchoidea</taxon>
        <taxon>Heteroderidae</taxon>
        <taxon>Heteroderinae</taxon>
        <taxon>Heterodera</taxon>
    </lineage>
</organism>
<reference evidence="2 3" key="1">
    <citation type="submission" date="2024-10" db="EMBL/GenBank/DDBJ databases">
        <authorList>
            <person name="Kim D."/>
        </authorList>
    </citation>
    <scope>NUCLEOTIDE SEQUENCE [LARGE SCALE GENOMIC DNA]</scope>
    <source>
        <strain evidence="2">Taebaek</strain>
    </source>
</reference>
<feature type="compositionally biased region" description="Basic and acidic residues" evidence="1">
    <location>
        <begin position="17"/>
        <end position="26"/>
    </location>
</feature>